<proteinExistence type="predicted"/>
<reference evidence="3 4" key="1">
    <citation type="journal article" date="2019" name="Int. J. Syst. Evol. Microbiol.">
        <title>The Global Catalogue of Microorganisms (GCM) 10K type strain sequencing project: providing services to taxonomists for standard genome sequencing and annotation.</title>
        <authorList>
            <consortium name="The Broad Institute Genomics Platform"/>
            <consortium name="The Broad Institute Genome Sequencing Center for Infectious Disease"/>
            <person name="Wu L."/>
            <person name="Ma J."/>
        </authorList>
    </citation>
    <scope>NUCLEOTIDE SEQUENCE [LARGE SCALE GENOMIC DNA]</scope>
    <source>
        <strain evidence="3 4">JCM 15628</strain>
    </source>
</reference>
<feature type="region of interest" description="Disordered" evidence="1">
    <location>
        <begin position="58"/>
        <end position="81"/>
    </location>
</feature>
<evidence type="ECO:0000313" key="3">
    <source>
        <dbReference type="EMBL" id="GAA1965773.1"/>
    </source>
</evidence>
<gene>
    <name evidence="3" type="ORF">GCM10009817_01960</name>
</gene>
<evidence type="ECO:0000256" key="1">
    <source>
        <dbReference type="SAM" id="MobiDB-lite"/>
    </source>
</evidence>
<sequence length="81" mass="8698">MGVGVLLAIVGAILTFAVRANTSVINLTVVGIIFMVAGGLLIWHGRNGTRRKRVITREERPGGATTPASTVRQTIEERELD</sequence>
<accession>A0ABN2R9N2</accession>
<evidence type="ECO:0000256" key="2">
    <source>
        <dbReference type="SAM" id="Phobius"/>
    </source>
</evidence>
<feature type="transmembrane region" description="Helical" evidence="2">
    <location>
        <begin position="27"/>
        <end position="43"/>
    </location>
</feature>
<comment type="caution">
    <text evidence="3">The sequence shown here is derived from an EMBL/GenBank/DDBJ whole genome shotgun (WGS) entry which is preliminary data.</text>
</comment>
<keyword evidence="2" id="KW-1133">Transmembrane helix</keyword>
<keyword evidence="4" id="KW-1185">Reference proteome</keyword>
<dbReference type="RefSeq" id="WP_142183205.1">
    <property type="nucleotide sequence ID" value="NZ_BAAAPU010000001.1"/>
</dbReference>
<evidence type="ECO:0000313" key="4">
    <source>
        <dbReference type="Proteomes" id="UP001500013"/>
    </source>
</evidence>
<dbReference type="Proteomes" id="UP001500013">
    <property type="component" value="Unassembled WGS sequence"/>
</dbReference>
<protein>
    <recommendedName>
        <fullName evidence="5">LPXTG-motif cell wall-anchored protein</fullName>
    </recommendedName>
</protein>
<keyword evidence="2" id="KW-0812">Transmembrane</keyword>
<dbReference type="EMBL" id="BAAAPU010000001">
    <property type="protein sequence ID" value="GAA1965773.1"/>
    <property type="molecule type" value="Genomic_DNA"/>
</dbReference>
<organism evidence="3 4">
    <name type="scientific">Terrabacter lapilli</name>
    <dbReference type="NCBI Taxonomy" id="436231"/>
    <lineage>
        <taxon>Bacteria</taxon>
        <taxon>Bacillati</taxon>
        <taxon>Actinomycetota</taxon>
        <taxon>Actinomycetes</taxon>
        <taxon>Micrococcales</taxon>
        <taxon>Intrasporangiaceae</taxon>
        <taxon>Terrabacter</taxon>
    </lineage>
</organism>
<keyword evidence="2" id="KW-0472">Membrane</keyword>
<evidence type="ECO:0008006" key="5">
    <source>
        <dbReference type="Google" id="ProtNLM"/>
    </source>
</evidence>
<name>A0ABN2R9N2_9MICO</name>